<keyword evidence="1" id="KW-0812">Transmembrane</keyword>
<feature type="transmembrane region" description="Helical" evidence="1">
    <location>
        <begin position="42"/>
        <end position="63"/>
    </location>
</feature>
<dbReference type="STRING" id="1334629.MFUL124B02_10560"/>
<evidence type="ECO:0000313" key="5">
    <source>
        <dbReference type="Proteomes" id="UP000321514"/>
    </source>
</evidence>
<comment type="caution">
    <text evidence="2">The sequence shown here is derived from an EMBL/GenBank/DDBJ whole genome shotgun (WGS) entry which is preliminary data.</text>
</comment>
<evidence type="ECO:0000313" key="4">
    <source>
        <dbReference type="Proteomes" id="UP000183760"/>
    </source>
</evidence>
<keyword evidence="1" id="KW-0472">Membrane</keyword>
<accession>A0A511TEP3</accession>
<reference evidence="3 4" key="1">
    <citation type="submission" date="2016-10" db="EMBL/GenBank/DDBJ databases">
        <authorList>
            <person name="Varghese N."/>
            <person name="Submissions S."/>
        </authorList>
    </citation>
    <scope>NUCLEOTIDE SEQUENCE [LARGE SCALE GENOMIC DNA]</scope>
    <source>
        <strain evidence="3 4">DSM 16525</strain>
    </source>
</reference>
<keyword evidence="4" id="KW-1185">Reference proteome</keyword>
<dbReference type="RefSeq" id="WP_046711908.1">
    <property type="nucleotide sequence ID" value="NZ_BJXR01000050.1"/>
</dbReference>
<protein>
    <submittedName>
        <fullName evidence="2">Uncharacterized protein</fullName>
    </submittedName>
</protein>
<evidence type="ECO:0000313" key="3">
    <source>
        <dbReference type="EMBL" id="SEU38684.1"/>
    </source>
</evidence>
<organism evidence="2 5">
    <name type="scientific">Myxococcus fulvus</name>
    <dbReference type="NCBI Taxonomy" id="33"/>
    <lineage>
        <taxon>Bacteria</taxon>
        <taxon>Pseudomonadati</taxon>
        <taxon>Myxococcota</taxon>
        <taxon>Myxococcia</taxon>
        <taxon>Myxococcales</taxon>
        <taxon>Cystobacterineae</taxon>
        <taxon>Myxococcaceae</taxon>
        <taxon>Myxococcus</taxon>
    </lineage>
</organism>
<dbReference type="Proteomes" id="UP000183760">
    <property type="component" value="Unassembled WGS sequence"/>
</dbReference>
<dbReference type="AlphaFoldDB" id="A0A511TEP3"/>
<proteinExistence type="predicted"/>
<reference evidence="2 5" key="2">
    <citation type="submission" date="2019-07" db="EMBL/GenBank/DDBJ databases">
        <title>Whole genome shotgun sequence of Myxococcus fulvus NBRC 100333.</title>
        <authorList>
            <person name="Hosoyama A."/>
            <person name="Uohara A."/>
            <person name="Ohji S."/>
            <person name="Ichikawa N."/>
        </authorList>
    </citation>
    <scope>NUCLEOTIDE SEQUENCE [LARGE SCALE GENOMIC DNA]</scope>
    <source>
        <strain evidence="2 5">NBRC 100333</strain>
    </source>
</reference>
<gene>
    <name evidence="2" type="ORF">MFU01_69090</name>
    <name evidence="3" type="ORF">SAMN05443572_113162</name>
</gene>
<dbReference type="OrthoDB" id="2088213at2"/>
<evidence type="ECO:0000256" key="1">
    <source>
        <dbReference type="SAM" id="Phobius"/>
    </source>
</evidence>
<feature type="transmembrane region" description="Helical" evidence="1">
    <location>
        <begin position="17"/>
        <end position="36"/>
    </location>
</feature>
<name>A0A511TEP3_MYXFU</name>
<dbReference type="EMBL" id="BJXR01000050">
    <property type="protein sequence ID" value="GEN11872.1"/>
    <property type="molecule type" value="Genomic_DNA"/>
</dbReference>
<dbReference type="EMBL" id="FOIB01000013">
    <property type="protein sequence ID" value="SEU38684.1"/>
    <property type="molecule type" value="Genomic_DNA"/>
</dbReference>
<keyword evidence="1" id="KW-1133">Transmembrane helix</keyword>
<dbReference type="Proteomes" id="UP000321514">
    <property type="component" value="Unassembled WGS sequence"/>
</dbReference>
<evidence type="ECO:0000313" key="2">
    <source>
        <dbReference type="EMBL" id="GEN11872.1"/>
    </source>
</evidence>
<sequence>MTFDPEVVARFRARRRILNAAIVVTTGLLSLSFLPWPEEHASLLGTLLMGAIVVTVVPVLVVWRCPRCHKYLGGAASARACPACGVPFVAPPGRDL</sequence>